<proteinExistence type="predicted"/>
<accession>A0A2P7AP63</accession>
<evidence type="ECO:0000313" key="2">
    <source>
        <dbReference type="Proteomes" id="UP000241158"/>
    </source>
</evidence>
<gene>
    <name evidence="1" type="ORF">CU100_20475</name>
</gene>
<protein>
    <submittedName>
        <fullName evidence="1">Uncharacterized protein</fullName>
    </submittedName>
</protein>
<dbReference type="EMBL" id="PGGN01000004">
    <property type="protein sequence ID" value="PSH56006.1"/>
    <property type="molecule type" value="Genomic_DNA"/>
</dbReference>
<dbReference type="AlphaFoldDB" id="A0A2P7AP63"/>
<name>A0A2P7AP63_9HYPH</name>
<organism evidence="1 2">
    <name type="scientific">Phyllobacterium endophyticum</name>
    <dbReference type="NCBI Taxonomy" id="1149773"/>
    <lineage>
        <taxon>Bacteria</taxon>
        <taxon>Pseudomonadati</taxon>
        <taxon>Pseudomonadota</taxon>
        <taxon>Alphaproteobacteria</taxon>
        <taxon>Hyphomicrobiales</taxon>
        <taxon>Phyllobacteriaceae</taxon>
        <taxon>Phyllobacterium</taxon>
    </lineage>
</organism>
<comment type="caution">
    <text evidence="1">The sequence shown here is derived from an EMBL/GenBank/DDBJ whole genome shotgun (WGS) entry which is preliminary data.</text>
</comment>
<dbReference type="Proteomes" id="UP000241158">
    <property type="component" value="Unassembled WGS sequence"/>
</dbReference>
<sequence>MSELSIDEWNALNRLSRGETIRRIDGQTVKRLTDIGALRSSGGVIKLSYPAMQLLIERSARIGRARNGNSQTWCS</sequence>
<evidence type="ECO:0000313" key="1">
    <source>
        <dbReference type="EMBL" id="PSH56006.1"/>
    </source>
</evidence>
<reference evidence="2" key="1">
    <citation type="submission" date="2017-11" db="EMBL/GenBank/DDBJ databases">
        <authorList>
            <person name="Kuznetsova I."/>
            <person name="Sazanova A."/>
            <person name="Chirak E."/>
            <person name="Safronova V."/>
            <person name="Willems A."/>
        </authorList>
    </citation>
    <scope>NUCLEOTIDE SEQUENCE [LARGE SCALE GENOMIC DNA]</scope>
    <source>
        <strain evidence="2">PEPV15</strain>
    </source>
</reference>
<keyword evidence="2" id="KW-1185">Reference proteome</keyword>